<feature type="transmembrane region" description="Helical" evidence="6">
    <location>
        <begin position="12"/>
        <end position="28"/>
    </location>
</feature>
<evidence type="ECO:0000256" key="6">
    <source>
        <dbReference type="SAM" id="Phobius"/>
    </source>
</evidence>
<name>A0A5M8NTM7_9BACT</name>
<dbReference type="PANTHER" id="PTHR21716:SF4">
    <property type="entry name" value="TRANSMEMBRANE PROTEIN 245"/>
    <property type="match status" value="1"/>
</dbReference>
<protein>
    <recommendedName>
        <fullName evidence="9">AI-2E family transporter</fullName>
    </recommendedName>
</protein>
<keyword evidence="4 6" id="KW-1133">Transmembrane helix</keyword>
<gene>
    <name evidence="7" type="ORF">EZS26_003725</name>
</gene>
<organism evidence="7 8">
    <name type="scientific">Candidatus Ordinivivax streblomastigis</name>
    <dbReference type="NCBI Taxonomy" id="2540710"/>
    <lineage>
        <taxon>Bacteria</taxon>
        <taxon>Pseudomonadati</taxon>
        <taxon>Bacteroidota</taxon>
        <taxon>Bacteroidia</taxon>
        <taxon>Bacteroidales</taxon>
        <taxon>Candidatus Ordinivivax</taxon>
    </lineage>
</organism>
<proteinExistence type="inferred from homology"/>
<evidence type="ECO:0000256" key="2">
    <source>
        <dbReference type="ARBA" id="ARBA00009773"/>
    </source>
</evidence>
<dbReference type="Pfam" id="PF01594">
    <property type="entry name" value="AI-2E_transport"/>
    <property type="match status" value="1"/>
</dbReference>
<evidence type="ECO:0000256" key="3">
    <source>
        <dbReference type="ARBA" id="ARBA00022692"/>
    </source>
</evidence>
<dbReference type="EMBL" id="SNRX01000135">
    <property type="protein sequence ID" value="KAA6300130.1"/>
    <property type="molecule type" value="Genomic_DNA"/>
</dbReference>
<keyword evidence="5 6" id="KW-0472">Membrane</keyword>
<reference evidence="7 8" key="1">
    <citation type="submission" date="2019-03" db="EMBL/GenBank/DDBJ databases">
        <title>Single cell metagenomics reveals metabolic interactions within the superorganism composed of flagellate Streblomastix strix and complex community of Bacteroidetes bacteria on its surface.</title>
        <authorList>
            <person name="Treitli S.C."/>
            <person name="Kolisko M."/>
            <person name="Husnik F."/>
            <person name="Keeling P."/>
            <person name="Hampl V."/>
        </authorList>
    </citation>
    <scope>NUCLEOTIDE SEQUENCE [LARGE SCALE GENOMIC DNA]</scope>
    <source>
        <strain evidence="7">St1</strain>
    </source>
</reference>
<keyword evidence="3 6" id="KW-0812">Transmembrane</keyword>
<dbReference type="GO" id="GO:0016020">
    <property type="term" value="C:membrane"/>
    <property type="evidence" value="ECO:0007669"/>
    <property type="project" value="UniProtKB-SubCell"/>
</dbReference>
<accession>A0A5M8NTM7</accession>
<feature type="transmembrane region" description="Helical" evidence="6">
    <location>
        <begin position="295"/>
        <end position="325"/>
    </location>
</feature>
<evidence type="ECO:0000256" key="4">
    <source>
        <dbReference type="ARBA" id="ARBA00022989"/>
    </source>
</evidence>
<sequence>MYEGKPFNEKVRQIGFLLLIVGFAWLIFTELRYFVSAFLGGFTFYMILRNPHRLLRQKGWNNTLATSVLIIASLAVLILILGGIGLILYYKLQYFHPQMFLSTFHDIHGWVNLNWGYDIFSEDVLRNLLAWVSSIIPSILSVSGSVLANAAMMLLVLFFMLQESEAFQSGIEQFLPMSGSNIQMMKQEANSIIVGNAIGIPVVMLGQGITAALAYWILDAGDPVIWGLFTGLFGLIPVIGTGGIWLPMSINLILGDHLWQGIVLLAYGICVISSVDNLVRMVFLKKKANIHPLTTLFGIILGIRLFGFWGIIFGPLLLSSFFLMLKIYKNEFSKK</sequence>
<evidence type="ECO:0000256" key="1">
    <source>
        <dbReference type="ARBA" id="ARBA00004141"/>
    </source>
</evidence>
<feature type="transmembrane region" description="Helical" evidence="6">
    <location>
        <begin position="128"/>
        <end position="161"/>
    </location>
</feature>
<comment type="similarity">
    <text evidence="2">Belongs to the autoinducer-2 exporter (AI-2E) (TC 2.A.86) family.</text>
</comment>
<comment type="caution">
    <text evidence="7">The sequence shown here is derived from an EMBL/GenBank/DDBJ whole genome shotgun (WGS) entry which is preliminary data.</text>
</comment>
<evidence type="ECO:0008006" key="9">
    <source>
        <dbReference type="Google" id="ProtNLM"/>
    </source>
</evidence>
<dbReference type="AlphaFoldDB" id="A0A5M8NTM7"/>
<feature type="transmembrane region" description="Helical" evidence="6">
    <location>
        <begin position="258"/>
        <end position="275"/>
    </location>
</feature>
<evidence type="ECO:0000313" key="8">
    <source>
        <dbReference type="Proteomes" id="UP000324575"/>
    </source>
</evidence>
<evidence type="ECO:0000256" key="5">
    <source>
        <dbReference type="ARBA" id="ARBA00023136"/>
    </source>
</evidence>
<evidence type="ECO:0000313" key="7">
    <source>
        <dbReference type="EMBL" id="KAA6300130.1"/>
    </source>
</evidence>
<feature type="transmembrane region" description="Helical" evidence="6">
    <location>
        <begin position="64"/>
        <end position="90"/>
    </location>
</feature>
<dbReference type="PANTHER" id="PTHR21716">
    <property type="entry name" value="TRANSMEMBRANE PROTEIN"/>
    <property type="match status" value="1"/>
</dbReference>
<feature type="transmembrane region" description="Helical" evidence="6">
    <location>
        <begin position="224"/>
        <end position="246"/>
    </location>
</feature>
<dbReference type="Proteomes" id="UP000324575">
    <property type="component" value="Unassembled WGS sequence"/>
</dbReference>
<comment type="subcellular location">
    <subcellularLocation>
        <location evidence="1">Membrane</location>
        <topology evidence="1">Multi-pass membrane protein</topology>
    </subcellularLocation>
</comment>
<feature type="transmembrane region" description="Helical" evidence="6">
    <location>
        <begin position="193"/>
        <end position="218"/>
    </location>
</feature>
<dbReference type="InterPro" id="IPR002549">
    <property type="entry name" value="AI-2E-like"/>
</dbReference>